<dbReference type="AlphaFoldDB" id="A0A7J7HID5"/>
<evidence type="ECO:0000259" key="2">
    <source>
        <dbReference type="Pfam" id="PF23598"/>
    </source>
</evidence>
<sequence length="528" mass="61590">MRKETKNVLQKYYIPYLPSLYLKQGVLGLVESPKIEEWNNAREIYLMDNKLSKLLENPKCPILTKLWLHKNYDLMEIPRLFFEDMPLLHSLDLSYTSINSLPLSISMLVLLHTFRLKGCELLMELPPQIGELGMLEEFDLEGTELMYLPKEIGQLISLKCFRVSFCGCANRYEEFKQMDSIIPTKVLSRLSELNELSIDVNPDADQWDVDVWDANVKEILNELSGLQKLTILRLYLPSVESLQQLRWNNKQVMYPDLSQFGFTVGHHPWQIIFCLPCEVGELFKKWEKSKKCLKYINGKGKPSGITEALQHASVFFLDRHYTAKTLSEFRNEIMVQLKFCLLVECNEFQTIIDRDSEYRRGVDNKPVFGQLQYLGIHYMKNLRRLSIQSEVLGIAHMSQFDYYFHPKFTLLEELTVEDCFKVKSVVSQESSDFKSSGYVLQNLKKMSLLDLPEFVTISSGLSIGPVLESLIVYNCPNLKSLHAMEVSGDNLKIKGEKEWWDALKWHELEWRNKTRPAYKEFEIDEDSH</sequence>
<dbReference type="InterPro" id="IPR032675">
    <property type="entry name" value="LRR_dom_sf"/>
</dbReference>
<dbReference type="PANTHER" id="PTHR47186">
    <property type="entry name" value="LEUCINE-RICH REPEAT-CONTAINING PROTEIN 57"/>
    <property type="match status" value="1"/>
</dbReference>
<dbReference type="EMBL" id="JACBKZ010000004">
    <property type="protein sequence ID" value="KAF5952479.1"/>
    <property type="molecule type" value="Genomic_DNA"/>
</dbReference>
<dbReference type="Pfam" id="PF23598">
    <property type="entry name" value="LRR_14"/>
    <property type="match status" value="1"/>
</dbReference>
<comment type="caution">
    <text evidence="3">The sequence shown here is derived from an EMBL/GenBank/DDBJ whole genome shotgun (WGS) entry which is preliminary data.</text>
</comment>
<dbReference type="Gene3D" id="3.80.10.10">
    <property type="entry name" value="Ribonuclease Inhibitor"/>
    <property type="match status" value="2"/>
</dbReference>
<dbReference type="Proteomes" id="UP000593564">
    <property type="component" value="Unassembled WGS sequence"/>
</dbReference>
<protein>
    <recommendedName>
        <fullName evidence="2">Disease resistance R13L4/SHOC-2-like LRR domain-containing protein</fullName>
    </recommendedName>
</protein>
<proteinExistence type="predicted"/>
<keyword evidence="1" id="KW-0677">Repeat</keyword>
<dbReference type="InterPro" id="IPR055414">
    <property type="entry name" value="LRR_R13L4/SHOC2-like"/>
</dbReference>
<reference evidence="3 4" key="2">
    <citation type="submission" date="2020-07" db="EMBL/GenBank/DDBJ databases">
        <title>Genome assembly of wild tea tree DASZ reveals pedigree and selection history of tea varieties.</title>
        <authorList>
            <person name="Zhang W."/>
        </authorList>
    </citation>
    <scope>NUCLEOTIDE SEQUENCE [LARGE SCALE GENOMIC DNA]</scope>
    <source>
        <strain evidence="4">cv. G240</strain>
        <tissue evidence="3">Leaf</tissue>
    </source>
</reference>
<name>A0A7J7HID5_CAMSI</name>
<evidence type="ECO:0000313" key="4">
    <source>
        <dbReference type="Proteomes" id="UP000593564"/>
    </source>
</evidence>
<keyword evidence="4" id="KW-1185">Reference proteome</keyword>
<accession>A0A7J7HID5</accession>
<feature type="domain" description="Disease resistance R13L4/SHOC-2-like LRR" evidence="2">
    <location>
        <begin position="81"/>
        <end position="258"/>
    </location>
</feature>
<organism evidence="3 4">
    <name type="scientific">Camellia sinensis</name>
    <name type="common">Tea plant</name>
    <name type="synonym">Thea sinensis</name>
    <dbReference type="NCBI Taxonomy" id="4442"/>
    <lineage>
        <taxon>Eukaryota</taxon>
        <taxon>Viridiplantae</taxon>
        <taxon>Streptophyta</taxon>
        <taxon>Embryophyta</taxon>
        <taxon>Tracheophyta</taxon>
        <taxon>Spermatophyta</taxon>
        <taxon>Magnoliopsida</taxon>
        <taxon>eudicotyledons</taxon>
        <taxon>Gunneridae</taxon>
        <taxon>Pentapetalae</taxon>
        <taxon>asterids</taxon>
        <taxon>Ericales</taxon>
        <taxon>Theaceae</taxon>
        <taxon>Camellia</taxon>
    </lineage>
</organism>
<evidence type="ECO:0000256" key="1">
    <source>
        <dbReference type="ARBA" id="ARBA00022737"/>
    </source>
</evidence>
<dbReference type="SUPFAM" id="SSF52058">
    <property type="entry name" value="L domain-like"/>
    <property type="match status" value="1"/>
</dbReference>
<evidence type="ECO:0000313" key="3">
    <source>
        <dbReference type="EMBL" id="KAF5952479.1"/>
    </source>
</evidence>
<reference evidence="4" key="1">
    <citation type="journal article" date="2020" name="Nat. Commun.">
        <title>Genome assembly of wild tea tree DASZ reveals pedigree and selection history of tea varieties.</title>
        <authorList>
            <person name="Zhang W."/>
            <person name="Zhang Y."/>
            <person name="Qiu H."/>
            <person name="Guo Y."/>
            <person name="Wan H."/>
            <person name="Zhang X."/>
            <person name="Scossa F."/>
            <person name="Alseekh S."/>
            <person name="Zhang Q."/>
            <person name="Wang P."/>
            <person name="Xu L."/>
            <person name="Schmidt M.H."/>
            <person name="Jia X."/>
            <person name="Li D."/>
            <person name="Zhu A."/>
            <person name="Guo F."/>
            <person name="Chen W."/>
            <person name="Ni D."/>
            <person name="Usadel B."/>
            <person name="Fernie A.R."/>
            <person name="Wen W."/>
        </authorList>
    </citation>
    <scope>NUCLEOTIDE SEQUENCE [LARGE SCALE GENOMIC DNA]</scope>
    <source>
        <strain evidence="4">cv. G240</strain>
    </source>
</reference>
<dbReference type="PANTHER" id="PTHR47186:SF14">
    <property type="entry name" value="PROTEIN KINASE DOMAIN-CONTAINING PROTEIN"/>
    <property type="match status" value="1"/>
</dbReference>
<gene>
    <name evidence="3" type="ORF">HYC85_010423</name>
</gene>